<dbReference type="PANTHER" id="PTHR34448:SF1">
    <property type="entry name" value="BLL6088 PROTEIN"/>
    <property type="match status" value="1"/>
</dbReference>
<evidence type="ECO:0000256" key="1">
    <source>
        <dbReference type="ARBA" id="ARBA00001941"/>
    </source>
</evidence>
<comment type="cofactor">
    <cofactor evidence="3">
        <name>Zn(2+)</name>
        <dbReference type="ChEBI" id="CHEBI:29105"/>
    </cofactor>
</comment>
<evidence type="ECO:0000313" key="11">
    <source>
        <dbReference type="Proteomes" id="UP000055060"/>
    </source>
</evidence>
<keyword evidence="11" id="KW-1185">Reference proteome</keyword>
<proteinExistence type="inferred from homology"/>
<evidence type="ECO:0000256" key="7">
    <source>
        <dbReference type="ARBA" id="ARBA00022723"/>
    </source>
</evidence>
<dbReference type="EMBL" id="DF967972">
    <property type="protein sequence ID" value="GAP14441.1"/>
    <property type="molecule type" value="Genomic_DNA"/>
</dbReference>
<keyword evidence="5 10" id="KW-0031">Aminopeptidase</keyword>
<dbReference type="Gene3D" id="3.40.1830.10">
    <property type="entry name" value="Thermophilic metalloprotease (M29)"/>
    <property type="match status" value="1"/>
</dbReference>
<dbReference type="RefSeq" id="WP_075073701.1">
    <property type="nucleotide sequence ID" value="NZ_DF967972.1"/>
</dbReference>
<dbReference type="InterPro" id="IPR052170">
    <property type="entry name" value="M29_Exopeptidase"/>
</dbReference>
<sequence length="369" mass="41741">MGDERIAKLADLLVNYSVAVKPGDKVAIRGSVLAEPLMREVYKKVLQAGGYPFIMAAMPWAQEEFYRYASDEQLQYIHEPWKQVVSTYDVLISLMASANTRNLSRVDPAKMVLVDKANDEIMKIYMERAAKGELRWTLTLFPTEAHAMDAEMSLTDYENFVYSACMPDADDPVSYWKKVSARQQKVVEWLKGKKQVHVIGKETDLRLSVEGRTFINCDCKENVPDGEIFTGPVEDSLEGHVYFSYPTIYAGREVNGVRLWFEKGRIVRATAEKNEEFLLQTLDTDAGSRYVGEFAIGTNEGITSFTREILFDEKIGGSFHMAMGAGYPETGSKNTSSIHWDMICDLRDGGEIWVDGELLYKNGNFVLDF</sequence>
<evidence type="ECO:0000256" key="5">
    <source>
        <dbReference type="ARBA" id="ARBA00022438"/>
    </source>
</evidence>
<evidence type="ECO:0000313" key="10">
    <source>
        <dbReference type="EMBL" id="GAP14441.1"/>
    </source>
</evidence>
<evidence type="ECO:0000256" key="6">
    <source>
        <dbReference type="ARBA" id="ARBA00022670"/>
    </source>
</evidence>
<dbReference type="GO" id="GO:0046872">
    <property type="term" value="F:metal ion binding"/>
    <property type="evidence" value="ECO:0007669"/>
    <property type="project" value="UniProtKB-KW"/>
</dbReference>
<comment type="cofactor">
    <cofactor evidence="2">
        <name>Mg(2+)</name>
        <dbReference type="ChEBI" id="CHEBI:18420"/>
    </cofactor>
</comment>
<comment type="cofactor">
    <cofactor evidence="1">
        <name>Co(2+)</name>
        <dbReference type="ChEBI" id="CHEBI:48828"/>
    </cofactor>
</comment>
<keyword evidence="8" id="KW-0378">Hydrolase</keyword>
<accession>A0A0S7BFZ0</accession>
<evidence type="ECO:0000256" key="4">
    <source>
        <dbReference type="ARBA" id="ARBA00008236"/>
    </source>
</evidence>
<comment type="similarity">
    <text evidence="4">Belongs to the peptidase M29 family.</text>
</comment>
<keyword evidence="6" id="KW-0645">Protease</keyword>
<dbReference type="Pfam" id="PF02073">
    <property type="entry name" value="Peptidase_M29"/>
    <property type="match status" value="1"/>
</dbReference>
<dbReference type="OrthoDB" id="9803993at2"/>
<dbReference type="GO" id="GO:0004177">
    <property type="term" value="F:aminopeptidase activity"/>
    <property type="evidence" value="ECO:0007669"/>
    <property type="project" value="UniProtKB-KW"/>
</dbReference>
<organism evidence="10">
    <name type="scientific">Longilinea arvoryzae</name>
    <dbReference type="NCBI Taxonomy" id="360412"/>
    <lineage>
        <taxon>Bacteria</taxon>
        <taxon>Bacillati</taxon>
        <taxon>Chloroflexota</taxon>
        <taxon>Anaerolineae</taxon>
        <taxon>Anaerolineales</taxon>
        <taxon>Anaerolineaceae</taxon>
        <taxon>Longilinea</taxon>
    </lineage>
</organism>
<dbReference type="PANTHER" id="PTHR34448">
    <property type="entry name" value="AMINOPEPTIDASE"/>
    <property type="match status" value="1"/>
</dbReference>
<reference evidence="10" key="1">
    <citation type="submission" date="2015-07" db="EMBL/GenBank/DDBJ databases">
        <title>Draft Genome Sequences of Anaerolinea thermolimosa IMO-1, Bellilinea caldifistulae GOMI-1, Leptolinea tardivitalis YMTK-2, Levilinea saccharolytica KIBI-1,Longilinea arvoryzae KOME-1, Previously Described as Members of the Anaerolineaceae (Chloroflexi).</title>
        <authorList>
            <person name="Sekiguchi Y."/>
            <person name="Ohashi A."/>
            <person name="Matsuura N."/>
            <person name="Tourlousse M.D."/>
        </authorList>
    </citation>
    <scope>NUCLEOTIDE SEQUENCE [LARGE SCALE GENOMIC DNA]</scope>
    <source>
        <strain evidence="10">KOME-1</strain>
    </source>
</reference>
<dbReference type="InterPro" id="IPR035097">
    <property type="entry name" value="M29_N-terminal"/>
</dbReference>
<dbReference type="GO" id="GO:0008237">
    <property type="term" value="F:metallopeptidase activity"/>
    <property type="evidence" value="ECO:0007669"/>
    <property type="project" value="UniProtKB-KW"/>
</dbReference>
<evidence type="ECO:0000256" key="8">
    <source>
        <dbReference type="ARBA" id="ARBA00022801"/>
    </source>
</evidence>
<name>A0A0S7BFZ0_9CHLR</name>
<dbReference type="GO" id="GO:0006508">
    <property type="term" value="P:proteolysis"/>
    <property type="evidence" value="ECO:0007669"/>
    <property type="project" value="UniProtKB-KW"/>
</dbReference>
<keyword evidence="9" id="KW-0482">Metalloprotease</keyword>
<evidence type="ECO:0000256" key="2">
    <source>
        <dbReference type="ARBA" id="ARBA00001946"/>
    </source>
</evidence>
<gene>
    <name evidence="10" type="ORF">LARV_02210</name>
</gene>
<evidence type="ECO:0000256" key="9">
    <source>
        <dbReference type="ARBA" id="ARBA00023049"/>
    </source>
</evidence>
<dbReference type="STRING" id="360412.LARV_02210"/>
<dbReference type="Proteomes" id="UP000055060">
    <property type="component" value="Unassembled WGS sequence"/>
</dbReference>
<dbReference type="AlphaFoldDB" id="A0A0S7BFZ0"/>
<evidence type="ECO:0000256" key="3">
    <source>
        <dbReference type="ARBA" id="ARBA00001947"/>
    </source>
</evidence>
<protein>
    <submittedName>
        <fullName evidence="10">Leucyl aminopeptidase</fullName>
    </submittedName>
</protein>
<dbReference type="InterPro" id="IPR000787">
    <property type="entry name" value="Peptidase_M29"/>
</dbReference>
<dbReference type="SUPFAM" id="SSF144052">
    <property type="entry name" value="Thermophilic metalloprotease-like"/>
    <property type="match status" value="1"/>
</dbReference>
<keyword evidence="7" id="KW-0479">Metal-binding</keyword>